<gene>
    <name evidence="5" type="primary">rpmI</name>
    <name evidence="8" type="ORF">FC27_GL000031</name>
</gene>
<feature type="region of interest" description="Disordered" evidence="7">
    <location>
        <begin position="1"/>
        <end position="57"/>
    </location>
</feature>
<comment type="caution">
    <text evidence="8">The sequence shown here is derived from an EMBL/GenBank/DDBJ whole genome shotgun (WGS) entry which is preliminary data.</text>
</comment>
<evidence type="ECO:0000313" key="9">
    <source>
        <dbReference type="Proteomes" id="UP000051647"/>
    </source>
</evidence>
<evidence type="ECO:0000256" key="5">
    <source>
        <dbReference type="HAMAP-Rule" id="MF_00514"/>
    </source>
</evidence>
<keyword evidence="2 5" id="KW-0689">Ribosomal protein</keyword>
<organism evidence="8 9">
    <name type="scientific">Companilactobacillus versmoldensis DSM 14857 = KCTC 3814</name>
    <dbReference type="NCBI Taxonomy" id="1423815"/>
    <lineage>
        <taxon>Bacteria</taxon>
        <taxon>Bacillati</taxon>
        <taxon>Bacillota</taxon>
        <taxon>Bacilli</taxon>
        <taxon>Lactobacillales</taxon>
        <taxon>Lactobacillaceae</taxon>
        <taxon>Companilactobacillus</taxon>
    </lineage>
</organism>
<dbReference type="SUPFAM" id="SSF143034">
    <property type="entry name" value="L35p-like"/>
    <property type="match status" value="1"/>
</dbReference>
<keyword evidence="3 5" id="KW-0687">Ribonucleoprotein</keyword>
<dbReference type="Pfam" id="PF01632">
    <property type="entry name" value="Ribosomal_L35p"/>
    <property type="match status" value="1"/>
</dbReference>
<dbReference type="PANTHER" id="PTHR33343:SF1">
    <property type="entry name" value="LARGE RIBOSOMAL SUBUNIT PROTEIN BL35M"/>
    <property type="match status" value="1"/>
</dbReference>
<dbReference type="InterPro" id="IPR021137">
    <property type="entry name" value="Ribosomal_bL35-like"/>
</dbReference>
<evidence type="ECO:0000256" key="2">
    <source>
        <dbReference type="ARBA" id="ARBA00022980"/>
    </source>
</evidence>
<evidence type="ECO:0000256" key="4">
    <source>
        <dbReference type="ARBA" id="ARBA00071664"/>
    </source>
</evidence>
<evidence type="ECO:0000256" key="7">
    <source>
        <dbReference type="SAM" id="MobiDB-lite"/>
    </source>
</evidence>
<dbReference type="GO" id="GO:0022625">
    <property type="term" value="C:cytosolic large ribosomal subunit"/>
    <property type="evidence" value="ECO:0007669"/>
    <property type="project" value="TreeGrafter"/>
</dbReference>
<dbReference type="InterPro" id="IPR037229">
    <property type="entry name" value="Ribosomal_bL35_sf"/>
</dbReference>
<dbReference type="eggNOG" id="COG0291">
    <property type="taxonomic scope" value="Bacteria"/>
</dbReference>
<comment type="similarity">
    <text evidence="1 5 6">Belongs to the bacterial ribosomal protein bL35 family.</text>
</comment>
<dbReference type="PRINTS" id="PR00064">
    <property type="entry name" value="RIBOSOMALL35"/>
</dbReference>
<dbReference type="InterPro" id="IPR001706">
    <property type="entry name" value="Ribosomal_bL35"/>
</dbReference>
<dbReference type="HAMAP" id="MF_00514">
    <property type="entry name" value="Ribosomal_bL35"/>
    <property type="match status" value="1"/>
</dbReference>
<dbReference type="FunFam" id="4.10.410.60:FF:000001">
    <property type="entry name" value="50S ribosomal protein L35"/>
    <property type="match status" value="1"/>
</dbReference>
<dbReference type="Proteomes" id="UP000051647">
    <property type="component" value="Unassembled WGS sequence"/>
</dbReference>
<dbReference type="NCBIfam" id="TIGR00001">
    <property type="entry name" value="rpmI_bact"/>
    <property type="match status" value="1"/>
</dbReference>
<evidence type="ECO:0000256" key="6">
    <source>
        <dbReference type="RuleBase" id="RU000568"/>
    </source>
</evidence>
<dbReference type="PROSITE" id="PS00936">
    <property type="entry name" value="RIBOSOMAL_L35"/>
    <property type="match status" value="1"/>
</dbReference>
<dbReference type="AlphaFoldDB" id="A0A0R1SGR2"/>
<dbReference type="PATRIC" id="fig|1423815.3.peg.31"/>
<keyword evidence="9" id="KW-1185">Reference proteome</keyword>
<accession>A0A0R1SGR2</accession>
<dbReference type="STRING" id="1423815.FC27_GL000031"/>
<name>A0A0R1SGR2_9LACO</name>
<dbReference type="InterPro" id="IPR018265">
    <property type="entry name" value="Ribosomal_bL35_CS"/>
</dbReference>
<proteinExistence type="inferred from homology"/>
<evidence type="ECO:0000256" key="1">
    <source>
        <dbReference type="ARBA" id="ARBA00006598"/>
    </source>
</evidence>
<evidence type="ECO:0000313" key="8">
    <source>
        <dbReference type="EMBL" id="KRL68336.1"/>
    </source>
</evidence>
<dbReference type="GO" id="GO:0003735">
    <property type="term" value="F:structural constituent of ribosome"/>
    <property type="evidence" value="ECO:0007669"/>
    <property type="project" value="InterPro"/>
</dbReference>
<feature type="compositionally biased region" description="Basic residues" evidence="7">
    <location>
        <begin position="9"/>
        <end position="21"/>
    </location>
</feature>
<evidence type="ECO:0000256" key="3">
    <source>
        <dbReference type="ARBA" id="ARBA00023274"/>
    </source>
</evidence>
<dbReference type="EMBL" id="AZFA01000001">
    <property type="protein sequence ID" value="KRL68336.1"/>
    <property type="molecule type" value="Genomic_DNA"/>
</dbReference>
<dbReference type="GO" id="GO:0006412">
    <property type="term" value="P:translation"/>
    <property type="evidence" value="ECO:0007669"/>
    <property type="project" value="UniProtKB-UniRule"/>
</dbReference>
<dbReference type="Gene3D" id="4.10.410.60">
    <property type="match status" value="1"/>
</dbReference>
<reference evidence="8 9" key="1">
    <citation type="journal article" date="2015" name="Genome Announc.">
        <title>Expanding the biotechnology potential of lactobacilli through comparative genomics of 213 strains and associated genera.</title>
        <authorList>
            <person name="Sun Z."/>
            <person name="Harris H.M."/>
            <person name="McCann A."/>
            <person name="Guo C."/>
            <person name="Argimon S."/>
            <person name="Zhang W."/>
            <person name="Yang X."/>
            <person name="Jeffery I.B."/>
            <person name="Cooney J.C."/>
            <person name="Kagawa T.F."/>
            <person name="Liu W."/>
            <person name="Song Y."/>
            <person name="Salvetti E."/>
            <person name="Wrobel A."/>
            <person name="Rasinkangas P."/>
            <person name="Parkhill J."/>
            <person name="Rea M.C."/>
            <person name="O'Sullivan O."/>
            <person name="Ritari J."/>
            <person name="Douillard F.P."/>
            <person name="Paul Ross R."/>
            <person name="Yang R."/>
            <person name="Briner A.E."/>
            <person name="Felis G.E."/>
            <person name="de Vos W.M."/>
            <person name="Barrangou R."/>
            <person name="Klaenhammer T.R."/>
            <person name="Caufield P.W."/>
            <person name="Cui Y."/>
            <person name="Zhang H."/>
            <person name="O'Toole P.W."/>
        </authorList>
    </citation>
    <scope>NUCLEOTIDE SEQUENCE [LARGE SCALE GENOMIC DNA]</scope>
    <source>
        <strain evidence="8 9">DSM 14857</strain>
    </source>
</reference>
<protein>
    <recommendedName>
        <fullName evidence="4 5">Large ribosomal subunit protein bL35</fullName>
    </recommendedName>
</protein>
<dbReference type="PANTHER" id="PTHR33343">
    <property type="entry name" value="54S RIBOSOMAL PROTEIN BL35M"/>
    <property type="match status" value="1"/>
</dbReference>
<feature type="compositionally biased region" description="Basic residues" evidence="7">
    <location>
        <begin position="30"/>
        <end position="49"/>
    </location>
</feature>
<sequence length="70" mass="8211">MEGFQMPKQKTHRASAKRFKKTATGEWKRSHAYTSHRFHGKTKKQRRQLAKSGLVSSSDMKRIKQMLATY</sequence>